<dbReference type="InterPro" id="IPR016162">
    <property type="entry name" value="Ald_DH_N"/>
</dbReference>
<comment type="caution">
    <text evidence="4">The sequence shown here is derived from an EMBL/GenBank/DDBJ whole genome shotgun (WGS) entry which is preliminary data.</text>
</comment>
<keyword evidence="2" id="KW-0560">Oxidoreductase</keyword>
<name>A0ABR6JCR5_AGRRD</name>
<evidence type="ECO:0000256" key="1">
    <source>
        <dbReference type="ARBA" id="ARBA00009986"/>
    </source>
</evidence>
<gene>
    <name evidence="4" type="ORF">GGE40_004468</name>
</gene>
<comment type="similarity">
    <text evidence="1">Belongs to the aldehyde dehydrogenase family.</text>
</comment>
<protein>
    <submittedName>
        <fullName evidence="4">Acyl-CoA reductase-like NAD-dependent aldehyde dehydrogenase</fullName>
    </submittedName>
</protein>
<dbReference type="PANTHER" id="PTHR42804:SF1">
    <property type="entry name" value="ALDEHYDE DEHYDROGENASE-RELATED"/>
    <property type="match status" value="1"/>
</dbReference>
<evidence type="ECO:0000256" key="2">
    <source>
        <dbReference type="ARBA" id="ARBA00023002"/>
    </source>
</evidence>
<accession>A0ABR6JCR5</accession>
<dbReference type="Proteomes" id="UP000534590">
    <property type="component" value="Unassembled WGS sequence"/>
</dbReference>
<evidence type="ECO:0000313" key="5">
    <source>
        <dbReference type="Proteomes" id="UP000534590"/>
    </source>
</evidence>
<dbReference type="Pfam" id="PF00171">
    <property type="entry name" value="Aldedh"/>
    <property type="match status" value="1"/>
</dbReference>
<dbReference type="InterPro" id="IPR016161">
    <property type="entry name" value="Ald_DH/histidinol_DH"/>
</dbReference>
<dbReference type="PANTHER" id="PTHR42804">
    <property type="entry name" value="ALDEHYDE DEHYDROGENASE"/>
    <property type="match status" value="1"/>
</dbReference>
<dbReference type="Gene3D" id="3.40.605.10">
    <property type="entry name" value="Aldehyde Dehydrogenase, Chain A, domain 1"/>
    <property type="match status" value="1"/>
</dbReference>
<evidence type="ECO:0000259" key="3">
    <source>
        <dbReference type="Pfam" id="PF00171"/>
    </source>
</evidence>
<organism evidence="4 5">
    <name type="scientific">Agrobacterium radiobacter</name>
    <dbReference type="NCBI Taxonomy" id="362"/>
    <lineage>
        <taxon>Bacteria</taxon>
        <taxon>Pseudomonadati</taxon>
        <taxon>Pseudomonadota</taxon>
        <taxon>Alphaproteobacteria</taxon>
        <taxon>Hyphomicrobiales</taxon>
        <taxon>Rhizobiaceae</taxon>
        <taxon>Rhizobium/Agrobacterium group</taxon>
        <taxon>Agrobacterium</taxon>
        <taxon>Agrobacterium tumefaciens complex</taxon>
    </lineage>
</organism>
<evidence type="ECO:0000313" key="4">
    <source>
        <dbReference type="EMBL" id="MBB4492623.1"/>
    </source>
</evidence>
<sequence length="85" mass="9115">MGAAIGYARSAQVPLAIAHVATAREVLLDFPFIRQRGHTAIAYEPIGVCALITPWNWPFYQITAKVAPALAAGCSGVLNPVNLRR</sequence>
<dbReference type="InterPro" id="IPR015590">
    <property type="entry name" value="Aldehyde_DH_dom"/>
</dbReference>
<keyword evidence="5" id="KW-1185">Reference proteome</keyword>
<reference evidence="4 5" key="1">
    <citation type="submission" date="2020-08" db="EMBL/GenBank/DDBJ databases">
        <title>Genomic Encyclopedia of Type Strains, Phase IV (KMG-V): Genome sequencing to study the core and pangenomes of soil and plant-associated prokaryotes.</title>
        <authorList>
            <person name="Whitman W."/>
        </authorList>
    </citation>
    <scope>NUCLEOTIDE SEQUENCE [LARGE SCALE GENOMIC DNA]</scope>
    <source>
        <strain evidence="4 5">SEMIA 461</strain>
    </source>
</reference>
<dbReference type="EMBL" id="JACIHP010000005">
    <property type="protein sequence ID" value="MBB4492623.1"/>
    <property type="molecule type" value="Genomic_DNA"/>
</dbReference>
<proteinExistence type="inferred from homology"/>
<dbReference type="SUPFAM" id="SSF53720">
    <property type="entry name" value="ALDH-like"/>
    <property type="match status" value="1"/>
</dbReference>
<feature type="domain" description="Aldehyde dehydrogenase" evidence="3">
    <location>
        <begin position="34"/>
        <end position="81"/>
    </location>
</feature>